<name>A0A820MFL6_9BILA</name>
<organism evidence="1 2">
    <name type="scientific">Adineta steineri</name>
    <dbReference type="NCBI Taxonomy" id="433720"/>
    <lineage>
        <taxon>Eukaryota</taxon>
        <taxon>Metazoa</taxon>
        <taxon>Spiralia</taxon>
        <taxon>Gnathifera</taxon>
        <taxon>Rotifera</taxon>
        <taxon>Eurotatoria</taxon>
        <taxon>Bdelloidea</taxon>
        <taxon>Adinetida</taxon>
        <taxon>Adinetidae</taxon>
        <taxon>Adineta</taxon>
    </lineage>
</organism>
<comment type="caution">
    <text evidence="1">The sequence shown here is derived from an EMBL/GenBank/DDBJ whole genome shotgun (WGS) entry which is preliminary data.</text>
</comment>
<sequence>MAIIRDQVEFLHVLEDTCGITSDNLGEKFECELSTKMNYNHNLFLECIQQDFGCTLDEIYRSADENNETTEDEIESINVKLFLWAVFFDHYNLSLHFCRRLNASYLMIFT</sequence>
<dbReference type="Proteomes" id="UP000663868">
    <property type="component" value="Unassembled WGS sequence"/>
</dbReference>
<dbReference type="AlphaFoldDB" id="A0A820MFL6"/>
<evidence type="ECO:0000313" key="2">
    <source>
        <dbReference type="Proteomes" id="UP000663868"/>
    </source>
</evidence>
<protein>
    <submittedName>
        <fullName evidence="1">Uncharacterized protein</fullName>
    </submittedName>
</protein>
<proteinExistence type="predicted"/>
<gene>
    <name evidence="1" type="ORF">KXQ929_LOCUS49492</name>
</gene>
<evidence type="ECO:0000313" key="1">
    <source>
        <dbReference type="EMBL" id="CAF4373490.1"/>
    </source>
</evidence>
<accession>A0A820MFL6</accession>
<reference evidence="1" key="1">
    <citation type="submission" date="2021-02" db="EMBL/GenBank/DDBJ databases">
        <authorList>
            <person name="Nowell W R."/>
        </authorList>
    </citation>
    <scope>NUCLEOTIDE SEQUENCE</scope>
</reference>
<dbReference type="EMBL" id="CAJOBB010021125">
    <property type="protein sequence ID" value="CAF4373490.1"/>
    <property type="molecule type" value="Genomic_DNA"/>
</dbReference>